<keyword evidence="2" id="KW-1185">Reference proteome</keyword>
<evidence type="ECO:0000313" key="2">
    <source>
        <dbReference type="Proteomes" id="UP000250125"/>
    </source>
</evidence>
<sequence length="112" mass="13060">MASRVNLKSNKTKRKMVERMAVRSADKKVLESIVDGIAKAIKEKPEDVIWFFQVREVVRSMDKPMSDDKAWEVIMEDKKSVKLSTAELIEVARVELKKFRRIERKLKKLGVI</sequence>
<dbReference type="RefSeq" id="WP_088856101.1">
    <property type="nucleotide sequence ID" value="NZ_CP015103.1"/>
</dbReference>
<gene>
    <name evidence="1" type="ORF">A3L11_06350</name>
</gene>
<organism evidence="1 2">
    <name type="scientific">Thermococcus siculi</name>
    <dbReference type="NCBI Taxonomy" id="72803"/>
    <lineage>
        <taxon>Archaea</taxon>
        <taxon>Methanobacteriati</taxon>
        <taxon>Methanobacteriota</taxon>
        <taxon>Thermococci</taxon>
        <taxon>Thermococcales</taxon>
        <taxon>Thermococcaceae</taxon>
        <taxon>Thermococcus</taxon>
    </lineage>
</organism>
<dbReference type="OrthoDB" id="100177at2157"/>
<evidence type="ECO:0000313" key="1">
    <source>
        <dbReference type="EMBL" id="ASJ08865.1"/>
    </source>
</evidence>
<proteinExistence type="predicted"/>
<dbReference type="EMBL" id="CP015103">
    <property type="protein sequence ID" value="ASJ08865.1"/>
    <property type="molecule type" value="Genomic_DNA"/>
</dbReference>
<reference evidence="1 2" key="1">
    <citation type="submission" date="2016-04" db="EMBL/GenBank/DDBJ databases">
        <title>Complete genome sequence of Thermococcus siculi type strain RG-20.</title>
        <authorList>
            <person name="Oger P.M."/>
        </authorList>
    </citation>
    <scope>NUCLEOTIDE SEQUENCE [LARGE SCALE GENOMIC DNA]</scope>
    <source>
        <strain evidence="1 2">RG-20</strain>
    </source>
</reference>
<dbReference type="KEGG" id="tsl:A3L11_06350"/>
<dbReference type="AlphaFoldDB" id="A0A2Z2MML8"/>
<name>A0A2Z2MML8_9EURY</name>
<protein>
    <submittedName>
        <fullName evidence="1">Uncharacterized protein</fullName>
    </submittedName>
</protein>
<accession>A0A2Z2MML8</accession>
<dbReference type="GeneID" id="33317842"/>
<dbReference type="Proteomes" id="UP000250125">
    <property type="component" value="Chromosome"/>
</dbReference>